<protein>
    <submittedName>
        <fullName evidence="2">Uncharacterized protein</fullName>
    </submittedName>
</protein>
<dbReference type="Proteomes" id="UP000266327">
    <property type="component" value="Unassembled WGS sequence"/>
</dbReference>
<evidence type="ECO:0000313" key="2">
    <source>
        <dbReference type="EMBL" id="RJG01901.1"/>
    </source>
</evidence>
<name>A0A3A3G1U9_9BURK</name>
<dbReference type="AlphaFoldDB" id="A0A3A3G1U9"/>
<dbReference type="RefSeq" id="WP_119785363.1">
    <property type="nucleotide sequence ID" value="NZ_QYUQ01000002.1"/>
</dbReference>
<sequence length="112" mass="12419">MSDMEIQDGYQPNRLLDTLIKELHLKNDAALCRTLQIGPPLISKIRHGRLPVSASILIRMHETTGRSIRELREVLGDRRAKYRFGDIMGKPKSAGQPQQSGAMHAAEAGMAS</sequence>
<organism evidence="2 3">
    <name type="scientific">Noviherbaspirillum sedimenti</name>
    <dbReference type="NCBI Taxonomy" id="2320865"/>
    <lineage>
        <taxon>Bacteria</taxon>
        <taxon>Pseudomonadati</taxon>
        <taxon>Pseudomonadota</taxon>
        <taxon>Betaproteobacteria</taxon>
        <taxon>Burkholderiales</taxon>
        <taxon>Oxalobacteraceae</taxon>
        <taxon>Noviherbaspirillum</taxon>
    </lineage>
</organism>
<dbReference type="EMBL" id="QYUQ01000002">
    <property type="protein sequence ID" value="RJG01901.1"/>
    <property type="molecule type" value="Genomic_DNA"/>
</dbReference>
<comment type="caution">
    <text evidence="2">The sequence shown here is derived from an EMBL/GenBank/DDBJ whole genome shotgun (WGS) entry which is preliminary data.</text>
</comment>
<feature type="region of interest" description="Disordered" evidence="1">
    <location>
        <begin position="86"/>
        <end position="112"/>
    </location>
</feature>
<proteinExistence type="predicted"/>
<gene>
    <name evidence="2" type="ORF">D3878_10190</name>
</gene>
<keyword evidence="3" id="KW-1185">Reference proteome</keyword>
<reference evidence="3" key="1">
    <citation type="submission" date="2018-09" db="EMBL/GenBank/DDBJ databases">
        <authorList>
            <person name="Zhu H."/>
        </authorList>
    </citation>
    <scope>NUCLEOTIDE SEQUENCE [LARGE SCALE GENOMIC DNA]</scope>
    <source>
        <strain evidence="3">K1S02-23</strain>
    </source>
</reference>
<evidence type="ECO:0000313" key="3">
    <source>
        <dbReference type="Proteomes" id="UP000266327"/>
    </source>
</evidence>
<accession>A0A3A3G1U9</accession>
<evidence type="ECO:0000256" key="1">
    <source>
        <dbReference type="SAM" id="MobiDB-lite"/>
    </source>
</evidence>
<dbReference type="OrthoDB" id="9153083at2"/>